<dbReference type="Proteomes" id="UP001497512">
    <property type="component" value="Chromosome 8"/>
</dbReference>
<proteinExistence type="predicted"/>
<dbReference type="EMBL" id="OZ019900">
    <property type="protein sequence ID" value="CAK9234990.1"/>
    <property type="molecule type" value="Genomic_DNA"/>
</dbReference>
<evidence type="ECO:0000313" key="1">
    <source>
        <dbReference type="EMBL" id="CAK9234990.1"/>
    </source>
</evidence>
<sequence length="234" mass="27293">MSLLWCSQLVVDLRREARSTKSWDPTPPGLPHTMLNVKRVKDNMRLAFIEKFFTNREIGTNVQTKYLRFKGMSYENERYLCDINCVQLRKALAWFQCGNTQLEAVLGAWKGVPYTERLCRGCDLGKPNTWKSWGFNSKAQNTSHWGALGVIGKVLNRRYRKWPRIGHLDICSPSYGQKKGRESNWQFDSRPLKVKNRPLPEVRIGIAIRRWKDLDEGYKFSSELVAIRSHSREL</sequence>
<protein>
    <submittedName>
        <fullName evidence="1">Uncharacterized protein</fullName>
    </submittedName>
</protein>
<keyword evidence="2" id="KW-1185">Reference proteome</keyword>
<organism evidence="1 2">
    <name type="scientific">Sphagnum troendelagicum</name>
    <dbReference type="NCBI Taxonomy" id="128251"/>
    <lineage>
        <taxon>Eukaryota</taxon>
        <taxon>Viridiplantae</taxon>
        <taxon>Streptophyta</taxon>
        <taxon>Embryophyta</taxon>
        <taxon>Bryophyta</taxon>
        <taxon>Sphagnophytina</taxon>
        <taxon>Sphagnopsida</taxon>
        <taxon>Sphagnales</taxon>
        <taxon>Sphagnaceae</taxon>
        <taxon>Sphagnum</taxon>
    </lineage>
</organism>
<evidence type="ECO:0000313" key="2">
    <source>
        <dbReference type="Proteomes" id="UP001497512"/>
    </source>
</evidence>
<gene>
    <name evidence="1" type="ORF">CSSPTR1EN2_LOCUS22493</name>
</gene>
<name>A0ABP0V101_9BRYO</name>
<reference evidence="1" key="1">
    <citation type="submission" date="2024-02" db="EMBL/GenBank/DDBJ databases">
        <authorList>
            <consortium name="ELIXIR-Norway"/>
            <consortium name="Elixir Norway"/>
        </authorList>
    </citation>
    <scope>NUCLEOTIDE SEQUENCE</scope>
</reference>
<accession>A0ABP0V101</accession>